<reference evidence="1 3" key="1">
    <citation type="journal article" date="2011" name="Nature">
        <title>The Medicago genome provides insight into the evolution of rhizobial symbioses.</title>
        <authorList>
            <person name="Young N.D."/>
            <person name="Debelle F."/>
            <person name="Oldroyd G.E."/>
            <person name="Geurts R."/>
            <person name="Cannon S.B."/>
            <person name="Udvardi M.K."/>
            <person name="Benedito V.A."/>
            <person name="Mayer K.F."/>
            <person name="Gouzy J."/>
            <person name="Schoof H."/>
            <person name="Van de Peer Y."/>
            <person name="Proost S."/>
            <person name="Cook D.R."/>
            <person name="Meyers B.C."/>
            <person name="Spannagl M."/>
            <person name="Cheung F."/>
            <person name="De Mita S."/>
            <person name="Krishnakumar V."/>
            <person name="Gundlach H."/>
            <person name="Zhou S."/>
            <person name="Mudge J."/>
            <person name="Bharti A.K."/>
            <person name="Murray J.D."/>
            <person name="Naoumkina M.A."/>
            <person name="Rosen B."/>
            <person name="Silverstein K.A."/>
            <person name="Tang H."/>
            <person name="Rombauts S."/>
            <person name="Zhao P.X."/>
            <person name="Zhou P."/>
            <person name="Barbe V."/>
            <person name="Bardou P."/>
            <person name="Bechner M."/>
            <person name="Bellec A."/>
            <person name="Berger A."/>
            <person name="Berges H."/>
            <person name="Bidwell S."/>
            <person name="Bisseling T."/>
            <person name="Choisne N."/>
            <person name="Couloux A."/>
            <person name="Denny R."/>
            <person name="Deshpande S."/>
            <person name="Dai X."/>
            <person name="Doyle J.J."/>
            <person name="Dudez A.M."/>
            <person name="Farmer A.D."/>
            <person name="Fouteau S."/>
            <person name="Franken C."/>
            <person name="Gibelin C."/>
            <person name="Gish J."/>
            <person name="Goldstein S."/>
            <person name="Gonzalez A.J."/>
            <person name="Green P.J."/>
            <person name="Hallab A."/>
            <person name="Hartog M."/>
            <person name="Hua A."/>
            <person name="Humphray S.J."/>
            <person name="Jeong D.H."/>
            <person name="Jing Y."/>
            <person name="Jocker A."/>
            <person name="Kenton S.M."/>
            <person name="Kim D.J."/>
            <person name="Klee K."/>
            <person name="Lai H."/>
            <person name="Lang C."/>
            <person name="Lin S."/>
            <person name="Macmil S.L."/>
            <person name="Magdelenat G."/>
            <person name="Matthews L."/>
            <person name="McCorrison J."/>
            <person name="Monaghan E.L."/>
            <person name="Mun J.H."/>
            <person name="Najar F.Z."/>
            <person name="Nicholson C."/>
            <person name="Noirot C."/>
            <person name="O'Bleness M."/>
            <person name="Paule C.R."/>
            <person name="Poulain J."/>
            <person name="Prion F."/>
            <person name="Qin B."/>
            <person name="Qu C."/>
            <person name="Retzel E.F."/>
            <person name="Riddle C."/>
            <person name="Sallet E."/>
            <person name="Samain S."/>
            <person name="Samson N."/>
            <person name="Sanders I."/>
            <person name="Saurat O."/>
            <person name="Scarpelli C."/>
            <person name="Schiex T."/>
            <person name="Segurens B."/>
            <person name="Severin A.J."/>
            <person name="Sherrier D.J."/>
            <person name="Shi R."/>
            <person name="Sims S."/>
            <person name="Singer S.R."/>
            <person name="Sinharoy S."/>
            <person name="Sterck L."/>
            <person name="Viollet A."/>
            <person name="Wang B.B."/>
            <person name="Wang K."/>
            <person name="Wang M."/>
            <person name="Wang X."/>
            <person name="Warfsmann J."/>
            <person name="Weissenbach J."/>
            <person name="White D.D."/>
            <person name="White J.D."/>
            <person name="Wiley G.B."/>
            <person name="Wincker P."/>
            <person name="Xing Y."/>
            <person name="Yang L."/>
            <person name="Yao Z."/>
            <person name="Ying F."/>
            <person name="Zhai J."/>
            <person name="Zhou L."/>
            <person name="Zuber A."/>
            <person name="Denarie J."/>
            <person name="Dixon R.A."/>
            <person name="May G.D."/>
            <person name="Schwartz D.C."/>
            <person name="Rogers J."/>
            <person name="Quetier F."/>
            <person name="Town C.D."/>
            <person name="Roe B.A."/>
        </authorList>
    </citation>
    <scope>NUCLEOTIDE SEQUENCE [LARGE SCALE GENOMIC DNA]</scope>
    <source>
        <strain evidence="1">A17</strain>
        <strain evidence="2 3">cv. Jemalong A17</strain>
    </source>
</reference>
<sequence length="57" mass="6675">MVESVEYHRPSTDLDGSFHIEPFIYKMNGDERKGVRRCCFELDYALMSNEICQLDGQ</sequence>
<name>G7KUN0_MEDTR</name>
<proteinExistence type="predicted"/>
<dbReference type="EMBL" id="CM001223">
    <property type="protein sequence ID" value="AES82292.1"/>
    <property type="molecule type" value="Genomic_DNA"/>
</dbReference>
<dbReference type="EnsemblPlants" id="AES82292">
    <property type="protein sequence ID" value="AES82292"/>
    <property type="gene ID" value="MTR_7g110730"/>
</dbReference>
<protein>
    <submittedName>
        <fullName evidence="1 2">Uncharacterized protein</fullName>
    </submittedName>
</protein>
<evidence type="ECO:0000313" key="1">
    <source>
        <dbReference type="EMBL" id="AES82292.1"/>
    </source>
</evidence>
<dbReference type="Proteomes" id="UP000002051">
    <property type="component" value="Unassembled WGS sequence"/>
</dbReference>
<gene>
    <name evidence="1" type="ordered locus">MTR_7g110730</name>
</gene>
<dbReference type="HOGENOM" id="CLU_2999534_0_0_1"/>
<dbReference type="AlphaFoldDB" id="G7KUN0"/>
<reference evidence="2" key="3">
    <citation type="submission" date="2015-04" db="UniProtKB">
        <authorList>
            <consortium name="EnsemblPlants"/>
        </authorList>
    </citation>
    <scope>IDENTIFICATION</scope>
    <source>
        <strain evidence="2">cv. Jemalong A17</strain>
    </source>
</reference>
<keyword evidence="3" id="KW-1185">Reference proteome</keyword>
<accession>G7KUN0</accession>
<reference evidence="1 3" key="2">
    <citation type="journal article" date="2014" name="BMC Genomics">
        <title>An improved genome release (version Mt4.0) for the model legume Medicago truncatula.</title>
        <authorList>
            <person name="Tang H."/>
            <person name="Krishnakumar V."/>
            <person name="Bidwell S."/>
            <person name="Rosen B."/>
            <person name="Chan A."/>
            <person name="Zhou S."/>
            <person name="Gentzbittel L."/>
            <person name="Childs K.L."/>
            <person name="Yandell M."/>
            <person name="Gundlach H."/>
            <person name="Mayer K.F."/>
            <person name="Schwartz D.C."/>
            <person name="Town C.D."/>
        </authorList>
    </citation>
    <scope>GENOME REANNOTATION</scope>
    <source>
        <strain evidence="2 3">cv. Jemalong A17</strain>
    </source>
</reference>
<dbReference type="PaxDb" id="3880-AES82292"/>
<evidence type="ECO:0000313" key="2">
    <source>
        <dbReference type="EnsemblPlants" id="AES82292"/>
    </source>
</evidence>
<organism evidence="1 3">
    <name type="scientific">Medicago truncatula</name>
    <name type="common">Barrel medic</name>
    <name type="synonym">Medicago tribuloides</name>
    <dbReference type="NCBI Taxonomy" id="3880"/>
    <lineage>
        <taxon>Eukaryota</taxon>
        <taxon>Viridiplantae</taxon>
        <taxon>Streptophyta</taxon>
        <taxon>Embryophyta</taxon>
        <taxon>Tracheophyta</taxon>
        <taxon>Spermatophyta</taxon>
        <taxon>Magnoliopsida</taxon>
        <taxon>eudicotyledons</taxon>
        <taxon>Gunneridae</taxon>
        <taxon>Pentapetalae</taxon>
        <taxon>rosids</taxon>
        <taxon>fabids</taxon>
        <taxon>Fabales</taxon>
        <taxon>Fabaceae</taxon>
        <taxon>Papilionoideae</taxon>
        <taxon>50 kb inversion clade</taxon>
        <taxon>NPAAA clade</taxon>
        <taxon>Hologalegina</taxon>
        <taxon>IRL clade</taxon>
        <taxon>Trifolieae</taxon>
        <taxon>Medicago</taxon>
    </lineage>
</organism>
<evidence type="ECO:0000313" key="3">
    <source>
        <dbReference type="Proteomes" id="UP000002051"/>
    </source>
</evidence>